<evidence type="ECO:0000256" key="1">
    <source>
        <dbReference type="SAM" id="SignalP"/>
    </source>
</evidence>
<feature type="signal peptide" evidence="1">
    <location>
        <begin position="1"/>
        <end position="25"/>
    </location>
</feature>
<comment type="caution">
    <text evidence="2">The sequence shown here is derived from an EMBL/GenBank/DDBJ whole genome shotgun (WGS) entry which is preliminary data.</text>
</comment>
<evidence type="ECO:0000313" key="3">
    <source>
        <dbReference type="Proteomes" id="UP001432322"/>
    </source>
</evidence>
<feature type="non-terminal residue" evidence="2">
    <location>
        <position position="188"/>
    </location>
</feature>
<gene>
    <name evidence="2" type="ORF">PFISCL1PPCAC_390</name>
</gene>
<feature type="chain" id="PRO_5043596364" description="Secreted protein" evidence="1">
    <location>
        <begin position="26"/>
        <end position="188"/>
    </location>
</feature>
<dbReference type="EMBL" id="BTSY01000001">
    <property type="protein sequence ID" value="GMT09093.1"/>
    <property type="molecule type" value="Genomic_DNA"/>
</dbReference>
<evidence type="ECO:0008006" key="4">
    <source>
        <dbReference type="Google" id="ProtNLM"/>
    </source>
</evidence>
<proteinExistence type="predicted"/>
<keyword evidence="1" id="KW-0732">Signal</keyword>
<sequence length="188" mass="19637">VLLSHRKIMIIQFLLLFVLAMDALALNGTALNGTIPCNSSSVAVNSSCVKGKTCPIVTLENITCPDGAQLRGTNGTLNAATCDTATGNYTNVTGEVHCEIVLANSTSPTPQKFTCNPTSVKVKCVDKNICPNVTASGISCPAGALLKGTSVNATTCDTTTGKYTNVTGEIYCEKYVPCSPLSMKVKCY</sequence>
<reference evidence="2" key="1">
    <citation type="submission" date="2023-10" db="EMBL/GenBank/DDBJ databases">
        <title>Genome assembly of Pristionchus species.</title>
        <authorList>
            <person name="Yoshida K."/>
            <person name="Sommer R.J."/>
        </authorList>
    </citation>
    <scope>NUCLEOTIDE SEQUENCE</scope>
    <source>
        <strain evidence="2">RS5133</strain>
    </source>
</reference>
<dbReference type="Proteomes" id="UP001432322">
    <property type="component" value="Unassembled WGS sequence"/>
</dbReference>
<protein>
    <recommendedName>
        <fullName evidence="4">Secreted protein</fullName>
    </recommendedName>
</protein>
<dbReference type="AlphaFoldDB" id="A0AAV5UQX5"/>
<accession>A0AAV5UQX5</accession>
<organism evidence="2 3">
    <name type="scientific">Pristionchus fissidentatus</name>
    <dbReference type="NCBI Taxonomy" id="1538716"/>
    <lineage>
        <taxon>Eukaryota</taxon>
        <taxon>Metazoa</taxon>
        <taxon>Ecdysozoa</taxon>
        <taxon>Nematoda</taxon>
        <taxon>Chromadorea</taxon>
        <taxon>Rhabditida</taxon>
        <taxon>Rhabditina</taxon>
        <taxon>Diplogasteromorpha</taxon>
        <taxon>Diplogasteroidea</taxon>
        <taxon>Neodiplogasteridae</taxon>
        <taxon>Pristionchus</taxon>
    </lineage>
</organism>
<feature type="non-terminal residue" evidence="2">
    <location>
        <position position="1"/>
    </location>
</feature>
<name>A0AAV5UQX5_9BILA</name>
<evidence type="ECO:0000313" key="2">
    <source>
        <dbReference type="EMBL" id="GMT09093.1"/>
    </source>
</evidence>
<keyword evidence="3" id="KW-1185">Reference proteome</keyword>